<dbReference type="GO" id="GO:0042392">
    <property type="term" value="F:sphingosine-1-phosphate phosphatase activity"/>
    <property type="evidence" value="ECO:0007669"/>
    <property type="project" value="TreeGrafter"/>
</dbReference>
<dbReference type="EMBL" id="BT081625">
    <property type="protein sequence ID" value="ACO51756.1"/>
    <property type="molecule type" value="mRNA"/>
</dbReference>
<gene>
    <name evidence="1" type="primary">SGPP2</name>
</gene>
<reference evidence="1" key="1">
    <citation type="submission" date="2009-04" db="EMBL/GenBank/DDBJ databases">
        <title>Rana catesbeiana ESTs and full-length cDNAs.</title>
        <authorList>
            <person name="Helbing C.C."/>
            <person name="Veldhoen N."/>
            <person name="Leong J."/>
            <person name="Koop B.F."/>
        </authorList>
    </citation>
    <scope>NUCLEOTIDE SEQUENCE</scope>
    <source>
        <tissue evidence="1">Mixed tissue</tissue>
    </source>
</reference>
<dbReference type="GO" id="GO:0006670">
    <property type="term" value="P:sphingosine metabolic process"/>
    <property type="evidence" value="ECO:0007669"/>
    <property type="project" value="TreeGrafter"/>
</dbReference>
<dbReference type="AlphaFoldDB" id="C1C446"/>
<dbReference type="SUPFAM" id="SSF48317">
    <property type="entry name" value="Acid phosphatase/Vanadium-dependent haloperoxidase"/>
    <property type="match status" value="1"/>
</dbReference>
<name>C1C446_AQUCT</name>
<protein>
    <submittedName>
        <fullName evidence="1">Sphingosine-1-phosphate phosphatase 2</fullName>
    </submittedName>
</protein>
<dbReference type="PANTHER" id="PTHR14969">
    <property type="entry name" value="SPHINGOSINE-1-PHOSPHATE PHOSPHOHYDROLASE"/>
    <property type="match status" value="1"/>
</dbReference>
<evidence type="ECO:0000313" key="1">
    <source>
        <dbReference type="EMBL" id="ACO51756.1"/>
    </source>
</evidence>
<dbReference type="GO" id="GO:0005789">
    <property type="term" value="C:endoplasmic reticulum membrane"/>
    <property type="evidence" value="ECO:0007669"/>
    <property type="project" value="TreeGrafter"/>
</dbReference>
<sequence length="92" mass="10227">MKLSKMSCYADDLRVPFTGTKIVMYIGQASKDLLKWPRPSSPPVVKLETRVEAEYGMPSTHAIAATAISFTFLLASIGRYQPGALPIYHFFT</sequence>
<dbReference type="PANTHER" id="PTHR14969:SF14">
    <property type="entry name" value="SPHINGOSINE-1-PHOSPHATE PHOSPHATASE 2"/>
    <property type="match status" value="1"/>
</dbReference>
<dbReference type="InterPro" id="IPR036938">
    <property type="entry name" value="PAP2/HPO_sf"/>
</dbReference>
<proteinExistence type="evidence at transcript level"/>
<accession>C1C446</accession>
<organism evidence="1">
    <name type="scientific">Aquarana catesbeiana</name>
    <name type="common">American bullfrog</name>
    <name type="synonym">Rana catesbeiana</name>
    <dbReference type="NCBI Taxonomy" id="8400"/>
    <lineage>
        <taxon>Eukaryota</taxon>
        <taxon>Metazoa</taxon>
        <taxon>Chordata</taxon>
        <taxon>Craniata</taxon>
        <taxon>Vertebrata</taxon>
        <taxon>Euteleostomi</taxon>
        <taxon>Amphibia</taxon>
        <taxon>Batrachia</taxon>
        <taxon>Anura</taxon>
        <taxon>Neobatrachia</taxon>
        <taxon>Ranoidea</taxon>
        <taxon>Ranidae</taxon>
        <taxon>Aquarana</taxon>
    </lineage>
</organism>